<sequence>MDSNLSSTPSSSTTVNMHPPHQHTAHVNCIGSTALSSFTCSTHSTQTPAPPGPHEDPPPVPEHTNKAQVHNTYDSTSPEKLKTFNSTSTPIWLNSTLMNNASNFATTYLSGSTLSWYEIALINEGQGVIHLYIADWYDFQQELQAAFGVANPMDKVAEALENLTMNHNNHIMTYNIQFLKYAAKLSWDDAYLTHCYYHSLPNHIKDIFAQHKAGKPCEFQSMKAAAQIINNHFWERA</sequence>
<evidence type="ECO:0000313" key="3">
    <source>
        <dbReference type="EMBL" id="KAJ3564201.1"/>
    </source>
</evidence>
<feature type="domain" description="Retrotransposon gag" evidence="2">
    <location>
        <begin position="104"/>
        <end position="200"/>
    </location>
</feature>
<organism evidence="3 4">
    <name type="scientific">Leucocoprinus birnbaumii</name>
    <dbReference type="NCBI Taxonomy" id="56174"/>
    <lineage>
        <taxon>Eukaryota</taxon>
        <taxon>Fungi</taxon>
        <taxon>Dikarya</taxon>
        <taxon>Basidiomycota</taxon>
        <taxon>Agaricomycotina</taxon>
        <taxon>Agaricomycetes</taxon>
        <taxon>Agaricomycetidae</taxon>
        <taxon>Agaricales</taxon>
        <taxon>Agaricineae</taxon>
        <taxon>Agaricaceae</taxon>
        <taxon>Leucocoprinus</taxon>
    </lineage>
</organism>
<proteinExistence type="predicted"/>
<evidence type="ECO:0000256" key="1">
    <source>
        <dbReference type="SAM" id="MobiDB-lite"/>
    </source>
</evidence>
<feature type="region of interest" description="Disordered" evidence="1">
    <location>
        <begin position="1"/>
        <end position="25"/>
    </location>
</feature>
<comment type="caution">
    <text evidence="3">The sequence shown here is derived from an EMBL/GenBank/DDBJ whole genome shotgun (WGS) entry which is preliminary data.</text>
</comment>
<reference evidence="3" key="1">
    <citation type="submission" date="2022-07" db="EMBL/GenBank/DDBJ databases">
        <title>Genome Sequence of Leucocoprinus birnbaumii.</title>
        <authorList>
            <person name="Buettner E."/>
        </authorList>
    </citation>
    <scope>NUCLEOTIDE SEQUENCE</scope>
    <source>
        <strain evidence="3">VT141</strain>
    </source>
</reference>
<evidence type="ECO:0000313" key="4">
    <source>
        <dbReference type="Proteomes" id="UP001213000"/>
    </source>
</evidence>
<feature type="compositionally biased region" description="Low complexity" evidence="1">
    <location>
        <begin position="1"/>
        <end position="14"/>
    </location>
</feature>
<gene>
    <name evidence="3" type="ORF">NP233_g8448</name>
</gene>
<dbReference type="AlphaFoldDB" id="A0AAD5VPS5"/>
<dbReference type="InterPro" id="IPR005162">
    <property type="entry name" value="Retrotrans_gag_dom"/>
</dbReference>
<name>A0AAD5VPS5_9AGAR</name>
<dbReference type="EMBL" id="JANIEX010000683">
    <property type="protein sequence ID" value="KAJ3564201.1"/>
    <property type="molecule type" value="Genomic_DNA"/>
</dbReference>
<protein>
    <recommendedName>
        <fullName evidence="2">Retrotransposon gag domain-containing protein</fullName>
    </recommendedName>
</protein>
<dbReference type="Pfam" id="PF03732">
    <property type="entry name" value="Retrotrans_gag"/>
    <property type="match status" value="1"/>
</dbReference>
<feature type="region of interest" description="Disordered" evidence="1">
    <location>
        <begin position="40"/>
        <end position="66"/>
    </location>
</feature>
<evidence type="ECO:0000259" key="2">
    <source>
        <dbReference type="Pfam" id="PF03732"/>
    </source>
</evidence>
<accession>A0AAD5VPS5</accession>
<dbReference type="Proteomes" id="UP001213000">
    <property type="component" value="Unassembled WGS sequence"/>
</dbReference>
<keyword evidence="4" id="KW-1185">Reference proteome</keyword>